<organism evidence="2 3">
    <name type="scientific">Lysobacter brunescens</name>
    <dbReference type="NCBI Taxonomy" id="262323"/>
    <lineage>
        <taxon>Bacteria</taxon>
        <taxon>Pseudomonadati</taxon>
        <taxon>Pseudomonadota</taxon>
        <taxon>Gammaproteobacteria</taxon>
        <taxon>Lysobacterales</taxon>
        <taxon>Lysobacteraceae</taxon>
        <taxon>Lysobacter</taxon>
    </lineage>
</organism>
<evidence type="ECO:0000256" key="1">
    <source>
        <dbReference type="SAM" id="Phobius"/>
    </source>
</evidence>
<dbReference type="RefSeq" id="WP_386826521.1">
    <property type="nucleotide sequence ID" value="NZ_JBHTIF010000007.1"/>
</dbReference>
<dbReference type="PANTHER" id="PTHR39165">
    <property type="entry name" value="IG HYPOTHETICAL 17883"/>
    <property type="match status" value="1"/>
</dbReference>
<feature type="transmembrane region" description="Helical" evidence="1">
    <location>
        <begin position="49"/>
        <end position="74"/>
    </location>
</feature>
<sequence length="166" mass="17428">MDLSTLWYVLAGVLIVVGLLGIVLPALPGLPLVYAGMLIAAWNNGFEAIGVWTLVALGVMTLFSFAIDIFSTAIGAKRVGASRKAIVGAVLGTLGGLFFMPIGLFVGPFIGALAGELIHLRRLDRDGFGQATKVGVATWMGIVLGVALKMALAFAMLALFVLAWYF</sequence>
<protein>
    <submittedName>
        <fullName evidence="2">DUF456 domain-containing protein</fullName>
    </submittedName>
</protein>
<feature type="transmembrane region" description="Helical" evidence="1">
    <location>
        <begin position="134"/>
        <end position="165"/>
    </location>
</feature>
<dbReference type="EMBL" id="JBHTIF010000007">
    <property type="protein sequence ID" value="MFD0727655.1"/>
    <property type="molecule type" value="Genomic_DNA"/>
</dbReference>
<dbReference type="Proteomes" id="UP001597110">
    <property type="component" value="Unassembled WGS sequence"/>
</dbReference>
<accession>A0ABW2YHB3</accession>
<dbReference type="Pfam" id="PF04306">
    <property type="entry name" value="DUF456"/>
    <property type="match status" value="1"/>
</dbReference>
<feature type="transmembrane region" description="Helical" evidence="1">
    <location>
        <begin position="86"/>
        <end position="114"/>
    </location>
</feature>
<keyword evidence="1" id="KW-0812">Transmembrane</keyword>
<keyword evidence="3" id="KW-1185">Reference proteome</keyword>
<keyword evidence="1" id="KW-1133">Transmembrane helix</keyword>
<keyword evidence="1" id="KW-0472">Membrane</keyword>
<name>A0ABW2YHB3_9GAMM</name>
<dbReference type="PANTHER" id="PTHR39165:SF1">
    <property type="entry name" value="DUF456 DOMAIN-CONTAINING PROTEIN"/>
    <property type="match status" value="1"/>
</dbReference>
<evidence type="ECO:0000313" key="2">
    <source>
        <dbReference type="EMBL" id="MFD0727655.1"/>
    </source>
</evidence>
<proteinExistence type="predicted"/>
<gene>
    <name evidence="2" type="ORF">ACFQ0E_18840</name>
</gene>
<feature type="transmembrane region" description="Helical" evidence="1">
    <location>
        <begin position="7"/>
        <end position="29"/>
    </location>
</feature>
<evidence type="ECO:0000313" key="3">
    <source>
        <dbReference type="Proteomes" id="UP001597110"/>
    </source>
</evidence>
<dbReference type="InterPro" id="IPR007403">
    <property type="entry name" value="DUF456"/>
</dbReference>
<comment type="caution">
    <text evidence="2">The sequence shown here is derived from an EMBL/GenBank/DDBJ whole genome shotgun (WGS) entry which is preliminary data.</text>
</comment>
<reference evidence="3" key="1">
    <citation type="journal article" date="2019" name="Int. J. Syst. Evol. Microbiol.">
        <title>The Global Catalogue of Microorganisms (GCM) 10K type strain sequencing project: providing services to taxonomists for standard genome sequencing and annotation.</title>
        <authorList>
            <consortium name="The Broad Institute Genomics Platform"/>
            <consortium name="The Broad Institute Genome Sequencing Center for Infectious Disease"/>
            <person name="Wu L."/>
            <person name="Ma J."/>
        </authorList>
    </citation>
    <scope>NUCLEOTIDE SEQUENCE [LARGE SCALE GENOMIC DNA]</scope>
    <source>
        <strain evidence="3">CCUG 55585</strain>
    </source>
</reference>